<dbReference type="EMBL" id="JAVREL010000004">
    <property type="protein sequence ID" value="MDT0343016.1"/>
    <property type="molecule type" value="Genomic_DNA"/>
</dbReference>
<proteinExistence type="predicted"/>
<dbReference type="Proteomes" id="UP001183246">
    <property type="component" value="Unassembled WGS sequence"/>
</dbReference>
<dbReference type="Gene3D" id="1.20.1250.20">
    <property type="entry name" value="MFS general substrate transporter like domains"/>
    <property type="match status" value="2"/>
</dbReference>
<dbReference type="InterPro" id="IPR036259">
    <property type="entry name" value="MFS_trans_sf"/>
</dbReference>
<comment type="caution">
    <text evidence="3">The sequence shown here is derived from an EMBL/GenBank/DDBJ whole genome shotgun (WGS) entry which is preliminary data.</text>
</comment>
<feature type="region of interest" description="Disordered" evidence="1">
    <location>
        <begin position="439"/>
        <end position="477"/>
    </location>
</feature>
<reference evidence="4" key="1">
    <citation type="submission" date="2023-07" db="EMBL/GenBank/DDBJ databases">
        <title>30 novel species of actinomycetes from the DSMZ collection.</title>
        <authorList>
            <person name="Nouioui I."/>
        </authorList>
    </citation>
    <scope>NUCLEOTIDE SEQUENCE [LARGE SCALE GENOMIC DNA]</scope>
    <source>
        <strain evidence="4">DSM 44938</strain>
    </source>
</reference>
<feature type="transmembrane region" description="Helical" evidence="2">
    <location>
        <begin position="294"/>
        <end position="316"/>
    </location>
</feature>
<feature type="transmembrane region" description="Helical" evidence="2">
    <location>
        <begin position="352"/>
        <end position="376"/>
    </location>
</feature>
<evidence type="ECO:0000256" key="1">
    <source>
        <dbReference type="SAM" id="MobiDB-lite"/>
    </source>
</evidence>
<keyword evidence="2" id="KW-1133">Transmembrane helix</keyword>
<dbReference type="RefSeq" id="WP_311704140.1">
    <property type="nucleotide sequence ID" value="NZ_JAVREL010000004.1"/>
</dbReference>
<dbReference type="PANTHER" id="PTHR23542:SF1">
    <property type="entry name" value="MAJOR FACILITATOR SUPERFAMILY (MFS) PROFILE DOMAIN-CONTAINING PROTEIN"/>
    <property type="match status" value="1"/>
</dbReference>
<sequence>MSHSRTAPPAVAGRSSLLTVSGGTLIAAGLGGPPPRRGRGRRAPRWLAPYARLFAEPGALAFTVPNLIARLPSGMFSVAAVIMITAHHDSYALAGAVVATGLAVSTVTAPLIARLVDRHGQARIAVPAVATSCAGHAALLACVVSGAPVWSYFCCELLTAAMPNTGGMSRARWAHIHRGSFPERVAARHTANSFEQAMDELCFMCGPVLAAFLCTALFPEAGTVTATVLLFGGTVAFAAQRRTEPPVARRAAGGPAPVRAPGMAALLATFVCTGALFGSMEVVTIAFADERGQQGWAGVVLAAQAAGSATAGLLFGLLRPGGSVRSRFVVCVAAMAVLMSLLAPAARAESLLLLAPVLLVAGMATAPTMVTGMTLVQDVTPAGRLNEGMTLAVAALLGGIALGSAGGGMVVEAHGAVAGYWFPMGAALVAAAVAAAAHGPRPGQRARRKSAASGPASEPPEPPSSNMTAKARSRSPR</sequence>
<dbReference type="Pfam" id="PF07690">
    <property type="entry name" value="MFS_1"/>
    <property type="match status" value="1"/>
</dbReference>
<evidence type="ECO:0000313" key="4">
    <source>
        <dbReference type="Proteomes" id="UP001183246"/>
    </source>
</evidence>
<feature type="transmembrane region" description="Helical" evidence="2">
    <location>
        <begin position="264"/>
        <end position="288"/>
    </location>
</feature>
<protein>
    <submittedName>
        <fullName evidence="3">MFS transporter</fullName>
    </submittedName>
</protein>
<keyword evidence="4" id="KW-1185">Reference proteome</keyword>
<feature type="transmembrane region" description="Helical" evidence="2">
    <location>
        <begin position="417"/>
        <end position="439"/>
    </location>
</feature>
<keyword evidence="2" id="KW-0472">Membrane</keyword>
<feature type="transmembrane region" description="Helical" evidence="2">
    <location>
        <begin position="12"/>
        <end position="32"/>
    </location>
</feature>
<evidence type="ECO:0000313" key="3">
    <source>
        <dbReference type="EMBL" id="MDT0343016.1"/>
    </source>
</evidence>
<name>A0ABU2MN27_9ACTN</name>
<dbReference type="PANTHER" id="PTHR23542">
    <property type="match status" value="1"/>
</dbReference>
<gene>
    <name evidence="3" type="ORF">RM590_10355</name>
</gene>
<evidence type="ECO:0000256" key="2">
    <source>
        <dbReference type="SAM" id="Phobius"/>
    </source>
</evidence>
<feature type="transmembrane region" description="Helical" evidence="2">
    <location>
        <begin position="388"/>
        <end position="411"/>
    </location>
</feature>
<accession>A0ABU2MN27</accession>
<feature type="transmembrane region" description="Helical" evidence="2">
    <location>
        <begin position="91"/>
        <end position="113"/>
    </location>
</feature>
<organism evidence="3 4">
    <name type="scientific">Streptomyces litchfieldiae</name>
    <dbReference type="NCBI Taxonomy" id="3075543"/>
    <lineage>
        <taxon>Bacteria</taxon>
        <taxon>Bacillati</taxon>
        <taxon>Actinomycetota</taxon>
        <taxon>Actinomycetes</taxon>
        <taxon>Kitasatosporales</taxon>
        <taxon>Streptomycetaceae</taxon>
        <taxon>Streptomyces</taxon>
    </lineage>
</organism>
<dbReference type="SUPFAM" id="SSF103473">
    <property type="entry name" value="MFS general substrate transporter"/>
    <property type="match status" value="1"/>
</dbReference>
<keyword evidence="2" id="KW-0812">Transmembrane</keyword>
<feature type="transmembrane region" description="Helical" evidence="2">
    <location>
        <begin position="328"/>
        <end position="346"/>
    </location>
</feature>
<dbReference type="InterPro" id="IPR011701">
    <property type="entry name" value="MFS"/>
</dbReference>